<reference evidence="2 3" key="1">
    <citation type="submission" date="2019-11" db="EMBL/GenBank/DDBJ databases">
        <authorList>
            <person name="Li J."/>
        </authorList>
    </citation>
    <scope>NUCLEOTIDE SEQUENCE [LARGE SCALE GENOMIC DNA]</scope>
    <source>
        <strain evidence="2 3">MF47</strain>
    </source>
</reference>
<feature type="domain" description="Band 7" evidence="1">
    <location>
        <begin position="21"/>
        <end position="196"/>
    </location>
</feature>
<proteinExistence type="predicted"/>
<keyword evidence="3" id="KW-1185">Reference proteome</keyword>
<accession>A0A5Q2MQ56</accession>
<protein>
    <recommendedName>
        <fullName evidence="1">Band 7 domain-containing protein</fullName>
    </recommendedName>
</protein>
<dbReference type="SUPFAM" id="SSF117892">
    <property type="entry name" value="Band 7/SPFH domain"/>
    <property type="match status" value="1"/>
</dbReference>
<evidence type="ECO:0000259" key="1">
    <source>
        <dbReference type="Pfam" id="PF01145"/>
    </source>
</evidence>
<sequence>MADITRRPFVHHLRSDPTSFVLQLRDGAVKRSGAGVSFWFRPSTAALAEVPMDDREQALMFQARTSDFQVVSVQATVTYRVSEPVVAATRIDFGINPRSGEWNARPLERLGGLLTELAQQPALEYLAGITMAEALAHGIGPVRQQVADQLANDQRLIERGLSVTDVRVVAIRAEADLERALQTPTREAVQQEADRATFERRAVAVENERAIAENELTNQIELARREEELVAQRGQNERKRASEQAEADRIATVAKAQRQGLIADADAARTRLLGEADATAESAKFAAYGDVDQDKLIALALRELAANLPPITHLSITPELLAPLLTRLGDGQGTTATASE</sequence>
<evidence type="ECO:0000313" key="2">
    <source>
        <dbReference type="EMBL" id="QGG42875.1"/>
    </source>
</evidence>
<gene>
    <name evidence="2" type="ORF">GEV26_16660</name>
</gene>
<dbReference type="InterPro" id="IPR036013">
    <property type="entry name" value="Band_7/SPFH_dom_sf"/>
</dbReference>
<dbReference type="Gene3D" id="3.30.479.30">
    <property type="entry name" value="Band 7 domain"/>
    <property type="match status" value="1"/>
</dbReference>
<name>A0A5Q2MQ56_9ACTN</name>
<evidence type="ECO:0000313" key="3">
    <source>
        <dbReference type="Proteomes" id="UP000392064"/>
    </source>
</evidence>
<organism evidence="2 3">
    <name type="scientific">Aeromicrobium yanjiei</name>
    <dbReference type="NCBI Taxonomy" id="2662028"/>
    <lineage>
        <taxon>Bacteria</taxon>
        <taxon>Bacillati</taxon>
        <taxon>Actinomycetota</taxon>
        <taxon>Actinomycetes</taxon>
        <taxon>Propionibacteriales</taxon>
        <taxon>Nocardioidaceae</taxon>
        <taxon>Aeromicrobium</taxon>
    </lineage>
</organism>
<dbReference type="InterPro" id="IPR001107">
    <property type="entry name" value="Band_7"/>
</dbReference>
<dbReference type="AlphaFoldDB" id="A0A5Q2MQ56"/>
<dbReference type="KEGG" id="aef:GEV26_16660"/>
<dbReference type="Proteomes" id="UP000392064">
    <property type="component" value="Chromosome"/>
</dbReference>
<dbReference type="RefSeq" id="WP_153654679.1">
    <property type="nucleotide sequence ID" value="NZ_CP045737.1"/>
</dbReference>
<dbReference type="EMBL" id="CP045737">
    <property type="protein sequence ID" value="QGG42875.1"/>
    <property type="molecule type" value="Genomic_DNA"/>
</dbReference>
<dbReference type="Pfam" id="PF01145">
    <property type="entry name" value="Band_7"/>
    <property type="match status" value="1"/>
</dbReference>